<dbReference type="InterPro" id="IPR050389">
    <property type="entry name" value="LysR-type_TF"/>
</dbReference>
<accession>I3TX36</accession>
<evidence type="ECO:0000259" key="5">
    <source>
        <dbReference type="PROSITE" id="PS50931"/>
    </source>
</evidence>
<name>I3TX36_TISMK</name>
<evidence type="ECO:0000256" key="1">
    <source>
        <dbReference type="ARBA" id="ARBA00009437"/>
    </source>
</evidence>
<dbReference type="PANTHER" id="PTHR30118:SF15">
    <property type="entry name" value="TRANSCRIPTIONAL REGULATORY PROTEIN"/>
    <property type="match status" value="1"/>
</dbReference>
<dbReference type="PRINTS" id="PR00039">
    <property type="entry name" value="HTHLYSR"/>
</dbReference>
<evidence type="ECO:0000313" key="7">
    <source>
        <dbReference type="Proteomes" id="UP000005258"/>
    </source>
</evidence>
<dbReference type="GO" id="GO:0003677">
    <property type="term" value="F:DNA binding"/>
    <property type="evidence" value="ECO:0007669"/>
    <property type="project" value="UniProtKB-KW"/>
</dbReference>
<evidence type="ECO:0000313" key="6">
    <source>
        <dbReference type="EMBL" id="AFK57324.1"/>
    </source>
</evidence>
<dbReference type="Gene3D" id="1.10.10.10">
    <property type="entry name" value="Winged helix-like DNA-binding domain superfamily/Winged helix DNA-binding domain"/>
    <property type="match status" value="1"/>
</dbReference>
<protein>
    <submittedName>
        <fullName evidence="6">LysR family transcriptional regulator</fullName>
    </submittedName>
</protein>
<dbReference type="InterPro" id="IPR036390">
    <property type="entry name" value="WH_DNA-bd_sf"/>
</dbReference>
<dbReference type="Pfam" id="PF00126">
    <property type="entry name" value="HTH_1"/>
    <property type="match status" value="1"/>
</dbReference>
<evidence type="ECO:0000256" key="3">
    <source>
        <dbReference type="ARBA" id="ARBA00023125"/>
    </source>
</evidence>
<dbReference type="InterPro" id="IPR005119">
    <property type="entry name" value="LysR_subst-bd"/>
</dbReference>
<dbReference type="Gene3D" id="3.40.190.10">
    <property type="entry name" value="Periplasmic binding protein-like II"/>
    <property type="match status" value="2"/>
</dbReference>
<gene>
    <name evidence="6" type="primary">nahR</name>
    <name evidence="6" type="ordered locus">TMO_c0714</name>
</gene>
<keyword evidence="3" id="KW-0238">DNA-binding</keyword>
<dbReference type="Pfam" id="PF03466">
    <property type="entry name" value="LysR_substrate"/>
    <property type="match status" value="1"/>
</dbReference>
<evidence type="ECO:0000256" key="2">
    <source>
        <dbReference type="ARBA" id="ARBA00023015"/>
    </source>
</evidence>
<dbReference type="HOGENOM" id="CLU_039613_39_0_5"/>
<evidence type="ECO:0000256" key="4">
    <source>
        <dbReference type="ARBA" id="ARBA00023163"/>
    </source>
</evidence>
<dbReference type="InterPro" id="IPR036388">
    <property type="entry name" value="WH-like_DNA-bd_sf"/>
</dbReference>
<dbReference type="Proteomes" id="UP000005258">
    <property type="component" value="Plasmid pTM3"/>
</dbReference>
<keyword evidence="4" id="KW-0804">Transcription</keyword>
<comment type="similarity">
    <text evidence="1">Belongs to the LysR transcriptional regulatory family.</text>
</comment>
<feature type="domain" description="HTH lysR-type" evidence="5">
    <location>
        <begin position="34"/>
        <end position="91"/>
    </location>
</feature>
<dbReference type="GO" id="GO:0003700">
    <property type="term" value="F:DNA-binding transcription factor activity"/>
    <property type="evidence" value="ECO:0007669"/>
    <property type="project" value="InterPro"/>
</dbReference>
<dbReference type="SUPFAM" id="SSF53850">
    <property type="entry name" value="Periplasmic binding protein-like II"/>
    <property type="match status" value="1"/>
</dbReference>
<reference evidence="6 7" key="1">
    <citation type="journal article" date="2012" name="J. Am. Chem. Soc.">
        <title>Bacterial biosynthesis and maturation of the didemnin anti-cancer agents.</title>
        <authorList>
            <person name="Xu Y."/>
            <person name="Kersten R.D."/>
            <person name="Nam S.J."/>
            <person name="Lu L."/>
            <person name="Al-Suwailem A.M."/>
            <person name="Zheng H."/>
            <person name="Fenical W."/>
            <person name="Dorrestein P.C."/>
            <person name="Moore B.S."/>
            <person name="Qian P.Y."/>
        </authorList>
    </citation>
    <scope>NUCLEOTIDE SEQUENCE [LARGE SCALE GENOMIC DNA]</scope>
    <source>
        <strain evidence="6 7">KA081020-065</strain>
    </source>
</reference>
<keyword evidence="2" id="KW-0805">Transcription regulation</keyword>
<dbReference type="CDD" id="cd08465">
    <property type="entry name" value="PBP2_ToxR"/>
    <property type="match status" value="1"/>
</dbReference>
<dbReference type="SUPFAM" id="SSF46785">
    <property type="entry name" value="Winged helix' DNA-binding domain"/>
    <property type="match status" value="1"/>
</dbReference>
<dbReference type="KEGG" id="tmo:TMO_c0714"/>
<organism evidence="6 7">
    <name type="scientific">Tistrella mobilis (strain KA081020-065)</name>
    <dbReference type="NCBI Taxonomy" id="1110502"/>
    <lineage>
        <taxon>Bacteria</taxon>
        <taxon>Pseudomonadati</taxon>
        <taxon>Pseudomonadota</taxon>
        <taxon>Alphaproteobacteria</taxon>
        <taxon>Geminicoccales</taxon>
        <taxon>Geminicoccaceae</taxon>
        <taxon>Tistrella</taxon>
    </lineage>
</organism>
<dbReference type="InterPro" id="IPR000847">
    <property type="entry name" value="LysR_HTH_N"/>
</dbReference>
<keyword evidence="7" id="KW-1185">Reference proteome</keyword>
<proteinExistence type="inferred from homology"/>
<keyword evidence="6" id="KW-0614">Plasmid</keyword>
<sequence length="328" mass="36761">MMNLHVHQMQYLLREWKFGYNIPYMQQMNNLRGIDLNLLVVLDALLAERHVSRAAARLNMSQPAVSHALGRLRHLFDDPLLIRRNGQLTPSARALDIAPALTEALRQLQEVLGPGGFDPAQEMRRFRLAMSDYGSAVILPDLLNMLRREAPGVELVITQASREAMLRQVLDGECDLALGVFPDLPPRIEAERLFDEHFACLADRQGLDGRDRLDLAAYLARPHVLVAMQNDADTGIDTALHAIGHTRRIVVTLPHWGTAPRLIRGTDLVLTVARKTLALCEDDPVLAVFAPPFAIPPFPFVQVWHERRSSDPAHLWLRRAVASTSTSD</sequence>
<dbReference type="PROSITE" id="PS50931">
    <property type="entry name" value="HTH_LYSR"/>
    <property type="match status" value="1"/>
</dbReference>
<dbReference type="PATRIC" id="fig|1110502.3.peg.5590"/>
<dbReference type="PANTHER" id="PTHR30118">
    <property type="entry name" value="HTH-TYPE TRANSCRIPTIONAL REGULATOR LEUO-RELATED"/>
    <property type="match status" value="1"/>
</dbReference>
<dbReference type="EMBL" id="CP003239">
    <property type="protein sequence ID" value="AFK57324.1"/>
    <property type="molecule type" value="Genomic_DNA"/>
</dbReference>
<dbReference type="AlphaFoldDB" id="I3TX36"/>
<geneLocation type="plasmid" evidence="6 7">
    <name>pTM3</name>
</geneLocation>